<dbReference type="Proteomes" id="UP001149165">
    <property type="component" value="Unassembled WGS sequence"/>
</dbReference>
<evidence type="ECO:0000256" key="1">
    <source>
        <dbReference type="ARBA" id="ARBA00022490"/>
    </source>
</evidence>
<reference evidence="3" key="2">
    <citation type="journal article" date="2023" name="IMA Fungus">
        <title>Comparative genomic study of the Penicillium genus elucidates a diverse pangenome and 15 lateral gene transfer events.</title>
        <authorList>
            <person name="Petersen C."/>
            <person name="Sorensen T."/>
            <person name="Nielsen M.R."/>
            <person name="Sondergaard T.E."/>
            <person name="Sorensen J.L."/>
            <person name="Fitzpatrick D.A."/>
            <person name="Frisvad J.C."/>
            <person name="Nielsen K.L."/>
        </authorList>
    </citation>
    <scope>NUCLEOTIDE SEQUENCE</scope>
    <source>
        <strain evidence="3">IBT 30069</strain>
    </source>
</reference>
<dbReference type="GO" id="GO:0008180">
    <property type="term" value="C:COP9 signalosome"/>
    <property type="evidence" value="ECO:0007669"/>
    <property type="project" value="TreeGrafter"/>
</dbReference>
<dbReference type="InterPro" id="IPR055089">
    <property type="entry name" value="COP9_N"/>
</dbReference>
<dbReference type="EMBL" id="JAPQKH010000007">
    <property type="protein sequence ID" value="KAJ5088138.1"/>
    <property type="molecule type" value="Genomic_DNA"/>
</dbReference>
<evidence type="ECO:0000313" key="3">
    <source>
        <dbReference type="EMBL" id="KAJ5088138.1"/>
    </source>
</evidence>
<feature type="domain" description="COP9 signalosome complex subunit 3 N-terminal helical repeats" evidence="2">
    <location>
        <begin position="50"/>
        <end position="297"/>
    </location>
</feature>
<comment type="caution">
    <text evidence="3">The sequence shown here is derived from an EMBL/GenBank/DDBJ whole genome shotgun (WGS) entry which is preliminary data.</text>
</comment>
<dbReference type="Pfam" id="PF22788">
    <property type="entry name" value="COP9_hel_rpt"/>
    <property type="match status" value="1"/>
</dbReference>
<evidence type="ECO:0000313" key="4">
    <source>
        <dbReference type="Proteomes" id="UP001149165"/>
    </source>
</evidence>
<gene>
    <name evidence="3" type="ORF">N7456_011754</name>
</gene>
<keyword evidence="4" id="KW-1185">Reference proteome</keyword>
<dbReference type="PANTHER" id="PTHR10758:SF1">
    <property type="entry name" value="COP9 SIGNALOSOME COMPLEX SUBUNIT 3"/>
    <property type="match status" value="1"/>
</dbReference>
<dbReference type="AlphaFoldDB" id="A0A9W9K036"/>
<evidence type="ECO:0000259" key="2">
    <source>
        <dbReference type="Pfam" id="PF22788"/>
    </source>
</evidence>
<protein>
    <recommendedName>
        <fullName evidence="2">COP9 signalosome complex subunit 3 N-terminal helical repeats domain-containing protein</fullName>
    </recommendedName>
</protein>
<dbReference type="InterPro" id="IPR050756">
    <property type="entry name" value="CSN3"/>
</dbReference>
<reference evidence="3" key="1">
    <citation type="submission" date="2022-11" db="EMBL/GenBank/DDBJ databases">
        <authorList>
            <person name="Petersen C."/>
        </authorList>
    </citation>
    <scope>NUCLEOTIDE SEQUENCE</scope>
    <source>
        <strain evidence="3">IBT 30069</strain>
    </source>
</reference>
<dbReference type="GO" id="GO:0006511">
    <property type="term" value="P:ubiquitin-dependent protein catabolic process"/>
    <property type="evidence" value="ECO:0007669"/>
    <property type="project" value="TreeGrafter"/>
</dbReference>
<accession>A0A9W9K036</accession>
<keyword evidence="1" id="KW-0963">Cytoplasm</keyword>
<proteinExistence type="predicted"/>
<sequence>MSITDDLMVASASLCKTTGLPNNKDYNHQIRNHITALRNLLSNKDLDSVARDDTLLNNFDPSQDSITYLFLLHLQIRAHREASGHDLPTDLLPSGKLWLKSEYFLRKFDPIQVRYAGHEWRQLVELVVQAAQASPRPFLAVALVRDAMLRLDPSCAVLTSTHLLLTHLSLCSKAYTCALPVLERQISHVPISTGRHFSPSLQILCAEHESSLNFLNEATGLSSKLLDRDYLRYFLYGGMIYLALKRWEKASHFFGTVISMPTVGSVSMIMVEAYKKWIMVGLLEKGKLCPPPNITAPHVVKSIQSIAKPYFNLAQAFESGDKNRLEAEVDAGQDVWRVDNNIGLVSQVLDEFARHSLMKTKKVFAALTVGELSAQTSLSNGKDDGITESKISSLIMSGAIDATLVHSQVCSNDSILRFTTASSTSPQCHEIEMQAQLQIQGRLLESLFGNMEEGNLRLGLSDEFIDNSIRGQPWAGAGAGEINPSLSGTADLEVEEDIMGDLA</sequence>
<organism evidence="3 4">
    <name type="scientific">Penicillium angulare</name>
    <dbReference type="NCBI Taxonomy" id="116970"/>
    <lineage>
        <taxon>Eukaryota</taxon>
        <taxon>Fungi</taxon>
        <taxon>Dikarya</taxon>
        <taxon>Ascomycota</taxon>
        <taxon>Pezizomycotina</taxon>
        <taxon>Eurotiomycetes</taxon>
        <taxon>Eurotiomycetidae</taxon>
        <taxon>Eurotiales</taxon>
        <taxon>Aspergillaceae</taxon>
        <taxon>Penicillium</taxon>
    </lineage>
</organism>
<name>A0A9W9K036_9EURO</name>
<dbReference type="PANTHER" id="PTHR10758">
    <property type="entry name" value="26S PROTEASOME NON-ATPASE REGULATORY SUBUNIT 3/COP9 SIGNALOSOME COMPLEX SUBUNIT 3"/>
    <property type="match status" value="1"/>
</dbReference>
<dbReference type="OrthoDB" id="29061at2759"/>